<dbReference type="PANTHER" id="PTHR21499:SF67">
    <property type="entry name" value="ASPARTOKINASE 3"/>
    <property type="match status" value="1"/>
</dbReference>
<evidence type="ECO:0000256" key="3">
    <source>
        <dbReference type="ARBA" id="ARBA00022741"/>
    </source>
</evidence>
<dbReference type="Gene3D" id="3.40.1160.10">
    <property type="entry name" value="Acetylglutamate kinase-like"/>
    <property type="match status" value="1"/>
</dbReference>
<evidence type="ECO:0000313" key="10">
    <source>
        <dbReference type="Proteomes" id="UP001470230"/>
    </source>
</evidence>
<dbReference type="Proteomes" id="UP001470230">
    <property type="component" value="Unassembled WGS sequence"/>
</dbReference>
<evidence type="ECO:0000256" key="1">
    <source>
        <dbReference type="ARBA" id="ARBA00010122"/>
    </source>
</evidence>
<comment type="pathway">
    <text evidence="7">Amino-acid biosynthesis; L-methionine biosynthesis via de novo pathway; L-homoserine from L-aspartate: step 1/3.</text>
</comment>
<keyword evidence="7" id="KW-0028">Amino-acid biosynthesis</keyword>
<keyword evidence="5" id="KW-0067">ATP-binding</keyword>
<organism evidence="9 10">
    <name type="scientific">Tritrichomonas musculus</name>
    <dbReference type="NCBI Taxonomy" id="1915356"/>
    <lineage>
        <taxon>Eukaryota</taxon>
        <taxon>Metamonada</taxon>
        <taxon>Parabasalia</taxon>
        <taxon>Tritrichomonadida</taxon>
        <taxon>Tritrichomonadidae</taxon>
        <taxon>Tritrichomonas</taxon>
    </lineage>
</organism>
<evidence type="ECO:0000256" key="7">
    <source>
        <dbReference type="RuleBase" id="RU004249"/>
    </source>
</evidence>
<comment type="pathway">
    <text evidence="7">Amino-acid biosynthesis; L-lysine biosynthesis via DAP pathway; (S)-tetrahydrodipicolinate from L-aspartate: step 1/4.</text>
</comment>
<protein>
    <recommendedName>
        <fullName evidence="6">Aspartokinase</fullName>
        <ecNumber evidence="6">2.7.2.4</ecNumber>
    </recommendedName>
</protein>
<dbReference type="InterPro" id="IPR036393">
    <property type="entry name" value="AceGlu_kinase-like_sf"/>
</dbReference>
<dbReference type="Gene3D" id="3.30.2130.10">
    <property type="entry name" value="VC0802-like"/>
    <property type="match status" value="1"/>
</dbReference>
<sequence>MEANIVCKFGGTSMADGRSINQVKQIIDEDHRRKYIVVSAPGKRHSKDIKVTDLLYQCHSLMKKGVSVRESFSPIRSRFESIAKELDLDINIEDILDETQKRIKEEMDEQFTISRGEYLSARLFAEYIGVKFIDAESVMVFNSDNTFNLSESCKEIFKALNGVDRAVIPGFYGATLEGKIKTFARGGSDISGAIVASAVDSLYYENWTDVSGFLACDPRIVNQPTKIKHVTYKELHELSCMGANVLHSDSILPVCTKKIPIIIKNTFQPNDEGTLISSESFQNDHLVTGVAGKKNYTFFSIEKKNINDHLINIIKNIFEKENVPIEFTYKKSNSYELYIESNRLNDDILQIIFDGIQREISPDFLKYNKNVSIIAIVGEGMSKDKFILDRIKGAFSPSNINYKILDKSLMNFKILISVNDEDYVRSINSIYTEFFH</sequence>
<evidence type="ECO:0000256" key="4">
    <source>
        <dbReference type="ARBA" id="ARBA00022777"/>
    </source>
</evidence>
<evidence type="ECO:0000256" key="5">
    <source>
        <dbReference type="ARBA" id="ARBA00022840"/>
    </source>
</evidence>
<dbReference type="PROSITE" id="PS00324">
    <property type="entry name" value="ASPARTOKINASE"/>
    <property type="match status" value="1"/>
</dbReference>
<reference evidence="9 10" key="1">
    <citation type="submission" date="2024-04" db="EMBL/GenBank/DDBJ databases">
        <title>Tritrichomonas musculus Genome.</title>
        <authorList>
            <person name="Alves-Ferreira E."/>
            <person name="Grigg M."/>
            <person name="Lorenzi H."/>
            <person name="Galac M."/>
        </authorList>
    </citation>
    <scope>NUCLEOTIDE SEQUENCE [LARGE SCALE GENOMIC DNA]</scope>
    <source>
        <strain evidence="9 10">EAF2021</strain>
    </source>
</reference>
<dbReference type="NCBIfam" id="TIGR00657">
    <property type="entry name" value="asp_kinases"/>
    <property type="match status" value="1"/>
</dbReference>
<comment type="catalytic activity">
    <reaction evidence="6">
        <text>L-aspartate + ATP = 4-phospho-L-aspartate + ADP</text>
        <dbReference type="Rhea" id="RHEA:23776"/>
        <dbReference type="ChEBI" id="CHEBI:29991"/>
        <dbReference type="ChEBI" id="CHEBI:30616"/>
        <dbReference type="ChEBI" id="CHEBI:57535"/>
        <dbReference type="ChEBI" id="CHEBI:456216"/>
        <dbReference type="EC" id="2.7.2.4"/>
    </reaction>
</comment>
<accession>A0ABR2GZZ3</accession>
<name>A0ABR2GZZ3_9EUKA</name>
<dbReference type="EC" id="2.7.2.4" evidence="6"/>
<dbReference type="PANTHER" id="PTHR21499">
    <property type="entry name" value="ASPARTATE KINASE"/>
    <property type="match status" value="1"/>
</dbReference>
<dbReference type="Pfam" id="PF00696">
    <property type="entry name" value="AA_kinase"/>
    <property type="match status" value="1"/>
</dbReference>
<evidence type="ECO:0000313" key="9">
    <source>
        <dbReference type="EMBL" id="KAK8839513.1"/>
    </source>
</evidence>
<dbReference type="SUPFAM" id="SSF55021">
    <property type="entry name" value="ACT-like"/>
    <property type="match status" value="1"/>
</dbReference>
<dbReference type="InterPro" id="IPR045865">
    <property type="entry name" value="ACT-like_dom_sf"/>
</dbReference>
<dbReference type="SUPFAM" id="SSF53633">
    <property type="entry name" value="Carbamate kinase-like"/>
    <property type="match status" value="1"/>
</dbReference>
<keyword evidence="3" id="KW-0547">Nucleotide-binding</keyword>
<dbReference type="InterPro" id="IPR001048">
    <property type="entry name" value="Asp/Glu/Uridylate_kinase"/>
</dbReference>
<dbReference type="InterPro" id="IPR018042">
    <property type="entry name" value="Aspartate_kinase_CS"/>
</dbReference>
<dbReference type="InterPro" id="IPR001341">
    <property type="entry name" value="Asp_kinase"/>
</dbReference>
<dbReference type="EMBL" id="JAPFFF010000051">
    <property type="protein sequence ID" value="KAK8839513.1"/>
    <property type="molecule type" value="Genomic_DNA"/>
</dbReference>
<evidence type="ECO:0000256" key="2">
    <source>
        <dbReference type="ARBA" id="ARBA00022679"/>
    </source>
</evidence>
<feature type="domain" description="Aspartate/glutamate/uridylate kinase" evidence="8">
    <location>
        <begin position="5"/>
        <end position="265"/>
    </location>
</feature>
<gene>
    <name evidence="9" type="ORF">M9Y10_031872</name>
</gene>
<comment type="pathway">
    <text evidence="7">Amino-acid biosynthesis; L-threonine biosynthesis; L-threonine from L-aspartate: step 1/5.</text>
</comment>
<keyword evidence="10" id="KW-1185">Reference proteome</keyword>
<evidence type="ECO:0000259" key="8">
    <source>
        <dbReference type="Pfam" id="PF00696"/>
    </source>
</evidence>
<evidence type="ECO:0000256" key="6">
    <source>
        <dbReference type="RuleBase" id="RU003448"/>
    </source>
</evidence>
<comment type="caution">
    <text evidence="9">The sequence shown here is derived from an EMBL/GenBank/DDBJ whole genome shotgun (WGS) entry which is preliminary data.</text>
</comment>
<keyword evidence="2 6" id="KW-0808">Transferase</keyword>
<proteinExistence type="inferred from homology"/>
<keyword evidence="4 6" id="KW-0418">Kinase</keyword>
<comment type="similarity">
    <text evidence="1 6">Belongs to the aspartokinase family.</text>
</comment>